<proteinExistence type="predicted"/>
<comment type="caution">
    <text evidence="2">The sequence shown here is derived from an EMBL/GenBank/DDBJ whole genome shotgun (WGS) entry which is preliminary data.</text>
</comment>
<accession>A0A5B7JKW4</accession>
<dbReference type="EMBL" id="VSRR010115358">
    <property type="protein sequence ID" value="MPC98741.1"/>
    <property type="molecule type" value="Genomic_DNA"/>
</dbReference>
<feature type="compositionally biased region" description="Pro residues" evidence="1">
    <location>
        <begin position="29"/>
        <end position="38"/>
    </location>
</feature>
<protein>
    <submittedName>
        <fullName evidence="2">Uncharacterized protein</fullName>
    </submittedName>
</protein>
<organism evidence="2 3">
    <name type="scientific">Portunus trituberculatus</name>
    <name type="common">Swimming crab</name>
    <name type="synonym">Neptunus trituberculatus</name>
    <dbReference type="NCBI Taxonomy" id="210409"/>
    <lineage>
        <taxon>Eukaryota</taxon>
        <taxon>Metazoa</taxon>
        <taxon>Ecdysozoa</taxon>
        <taxon>Arthropoda</taxon>
        <taxon>Crustacea</taxon>
        <taxon>Multicrustacea</taxon>
        <taxon>Malacostraca</taxon>
        <taxon>Eumalacostraca</taxon>
        <taxon>Eucarida</taxon>
        <taxon>Decapoda</taxon>
        <taxon>Pleocyemata</taxon>
        <taxon>Brachyura</taxon>
        <taxon>Eubrachyura</taxon>
        <taxon>Portunoidea</taxon>
        <taxon>Portunidae</taxon>
        <taxon>Portuninae</taxon>
        <taxon>Portunus</taxon>
    </lineage>
</organism>
<keyword evidence="3" id="KW-1185">Reference proteome</keyword>
<gene>
    <name evidence="2" type="ORF">E2C01_094122</name>
</gene>
<name>A0A5B7JKW4_PORTR</name>
<dbReference type="AlphaFoldDB" id="A0A5B7JKW4"/>
<sequence>MVVVVVVVVVAMTRTPPYEPNALHHTTTTPPPPPPLPPPLMHSCGLQHSTDEHFQAYFFLFPGWSSRPSPRPRVLHTSHAHTLQGRSVRGGAGYVAVKCVGAAGVETLVQHAQWYARLPQVAGRKAPLAGSLTLSLSPAWVQ</sequence>
<feature type="region of interest" description="Disordered" evidence="1">
    <location>
        <begin position="18"/>
        <end position="38"/>
    </location>
</feature>
<evidence type="ECO:0000313" key="2">
    <source>
        <dbReference type="EMBL" id="MPC98741.1"/>
    </source>
</evidence>
<reference evidence="2 3" key="1">
    <citation type="submission" date="2019-05" db="EMBL/GenBank/DDBJ databases">
        <title>Another draft genome of Portunus trituberculatus and its Hox gene families provides insights of decapod evolution.</title>
        <authorList>
            <person name="Jeong J.-H."/>
            <person name="Song I."/>
            <person name="Kim S."/>
            <person name="Choi T."/>
            <person name="Kim D."/>
            <person name="Ryu S."/>
            <person name="Kim W."/>
        </authorList>
    </citation>
    <scope>NUCLEOTIDE SEQUENCE [LARGE SCALE GENOMIC DNA]</scope>
    <source>
        <tissue evidence="2">Muscle</tissue>
    </source>
</reference>
<evidence type="ECO:0000313" key="3">
    <source>
        <dbReference type="Proteomes" id="UP000324222"/>
    </source>
</evidence>
<dbReference type="Proteomes" id="UP000324222">
    <property type="component" value="Unassembled WGS sequence"/>
</dbReference>
<evidence type="ECO:0000256" key="1">
    <source>
        <dbReference type="SAM" id="MobiDB-lite"/>
    </source>
</evidence>